<keyword evidence="10" id="KW-1185">Reference proteome</keyword>
<gene>
    <name evidence="9" type="ORF">ACFO4N_06680</name>
</gene>
<reference evidence="10" key="1">
    <citation type="journal article" date="2019" name="Int. J. Syst. Evol. Microbiol.">
        <title>The Global Catalogue of Microorganisms (GCM) 10K type strain sequencing project: providing services to taxonomists for standard genome sequencing and annotation.</title>
        <authorList>
            <consortium name="The Broad Institute Genomics Platform"/>
            <consortium name="The Broad Institute Genome Sequencing Center for Infectious Disease"/>
            <person name="Wu L."/>
            <person name="Ma J."/>
        </authorList>
    </citation>
    <scope>NUCLEOTIDE SEQUENCE [LARGE SCALE GENOMIC DNA]</scope>
    <source>
        <strain evidence="10">CGMCC 1.16306</strain>
    </source>
</reference>
<dbReference type="RefSeq" id="WP_376845405.1">
    <property type="nucleotide sequence ID" value="NZ_JBHSFW010000001.1"/>
</dbReference>
<evidence type="ECO:0000259" key="8">
    <source>
        <dbReference type="PROSITE" id="PS51849"/>
    </source>
</evidence>
<feature type="compositionally biased region" description="Basic and acidic residues" evidence="6">
    <location>
        <begin position="348"/>
        <end position="357"/>
    </location>
</feature>
<feature type="transmembrane region" description="Helical" evidence="7">
    <location>
        <begin position="55"/>
        <end position="74"/>
    </location>
</feature>
<evidence type="ECO:0000313" key="9">
    <source>
        <dbReference type="EMBL" id="MFC4618416.1"/>
    </source>
</evidence>
<name>A0ABV9GJZ4_9BACL</name>
<evidence type="ECO:0000256" key="3">
    <source>
        <dbReference type="ARBA" id="ARBA00022692"/>
    </source>
</evidence>
<dbReference type="Pfam" id="PF12791">
    <property type="entry name" value="RsgI_N"/>
    <property type="match status" value="1"/>
</dbReference>
<protein>
    <submittedName>
        <fullName evidence="9">Anti-sigma factor domain-containing protein</fullName>
    </submittedName>
</protein>
<sequence length="376" mass="42077">MNRGILMSKKGHKAVVLTDNGAFKSVHLKRQAEITVGQTVTAAQIRSQVPKRISLTLLVAIMFLLTFGFAGNGFQKNAVAAYVSFDINPSLEAAVNRDMHIISVKALNEEGRSILGAGMDYKNMPLDQFSKHIARNLSKQGYFGDHPDIVVSMAVTDRVKPKRQSSFTRKLRQAVGKIEENEAFQNHNGHLEVIKTTVKKRSQAQKVGVSTGKYLIYMKAEQNNNDLTLDQAKKMSVRALDQKASHRQTKADTPAFRPPVNQKIPPRSKGQARSLKANGHPMIAQEGLRKKIKADGHKQPETHRAVDPAQKAHFQKKGTIHFSEKGARYERHKALNNKHVKFKQQQKGFDRKNGARHIEHKHGNGNKNAHRIKSGH</sequence>
<evidence type="ECO:0000313" key="10">
    <source>
        <dbReference type="Proteomes" id="UP001596022"/>
    </source>
</evidence>
<feature type="compositionally biased region" description="Basic residues" evidence="6">
    <location>
        <begin position="358"/>
        <end position="376"/>
    </location>
</feature>
<dbReference type="PROSITE" id="PS51849">
    <property type="entry name" value="RSGI_N"/>
    <property type="match status" value="1"/>
</dbReference>
<keyword evidence="4 7" id="KW-1133">Transmembrane helix</keyword>
<dbReference type="EMBL" id="JBHSFW010000001">
    <property type="protein sequence ID" value="MFC4618416.1"/>
    <property type="molecule type" value="Genomic_DNA"/>
</dbReference>
<comment type="caution">
    <text evidence="9">The sequence shown here is derived from an EMBL/GenBank/DDBJ whole genome shotgun (WGS) entry which is preliminary data.</text>
</comment>
<evidence type="ECO:0000256" key="2">
    <source>
        <dbReference type="ARBA" id="ARBA00022475"/>
    </source>
</evidence>
<evidence type="ECO:0000256" key="1">
    <source>
        <dbReference type="ARBA" id="ARBA00004162"/>
    </source>
</evidence>
<dbReference type="InterPro" id="IPR024449">
    <property type="entry name" value="Anti-sigma_RsgI_N"/>
</dbReference>
<dbReference type="Pfam" id="PF23750">
    <property type="entry name" value="RsgI_M"/>
    <property type="match status" value="1"/>
</dbReference>
<dbReference type="InterPro" id="IPR055431">
    <property type="entry name" value="RsgI_M"/>
</dbReference>
<evidence type="ECO:0000256" key="4">
    <source>
        <dbReference type="ARBA" id="ARBA00022989"/>
    </source>
</evidence>
<comment type="subcellular location">
    <subcellularLocation>
        <location evidence="1">Cell membrane</location>
        <topology evidence="1">Single-pass membrane protein</topology>
    </subcellularLocation>
</comment>
<feature type="region of interest" description="Disordered" evidence="6">
    <location>
        <begin position="244"/>
        <end position="277"/>
    </location>
</feature>
<accession>A0ABV9GJZ4</accession>
<feature type="domain" description="RsgI N-terminal anti-sigma" evidence="8">
    <location>
        <begin position="2"/>
        <end position="51"/>
    </location>
</feature>
<evidence type="ECO:0000256" key="7">
    <source>
        <dbReference type="SAM" id="Phobius"/>
    </source>
</evidence>
<organism evidence="9 10">
    <name type="scientific">Camelliibacillus cellulosilyticus</name>
    <dbReference type="NCBI Taxonomy" id="2174486"/>
    <lineage>
        <taxon>Bacteria</taxon>
        <taxon>Bacillati</taxon>
        <taxon>Bacillota</taxon>
        <taxon>Bacilli</taxon>
        <taxon>Bacillales</taxon>
        <taxon>Sporolactobacillaceae</taxon>
        <taxon>Camelliibacillus</taxon>
    </lineage>
</organism>
<feature type="region of interest" description="Disordered" evidence="6">
    <location>
        <begin position="345"/>
        <end position="376"/>
    </location>
</feature>
<evidence type="ECO:0000256" key="5">
    <source>
        <dbReference type="ARBA" id="ARBA00023136"/>
    </source>
</evidence>
<keyword evidence="5 7" id="KW-0472">Membrane</keyword>
<keyword evidence="3 7" id="KW-0812">Transmembrane</keyword>
<proteinExistence type="predicted"/>
<dbReference type="Proteomes" id="UP001596022">
    <property type="component" value="Unassembled WGS sequence"/>
</dbReference>
<keyword evidence="2" id="KW-1003">Cell membrane</keyword>
<evidence type="ECO:0000256" key="6">
    <source>
        <dbReference type="SAM" id="MobiDB-lite"/>
    </source>
</evidence>